<dbReference type="AlphaFoldDB" id="A0A229SQA6"/>
<accession>A0A229SQA6</accession>
<protein>
    <submittedName>
        <fullName evidence="1">Uncharacterized protein</fullName>
    </submittedName>
</protein>
<name>A0A229SQA6_9PSEU</name>
<comment type="caution">
    <text evidence="1">The sequence shown here is derived from an EMBL/GenBank/DDBJ whole genome shotgun (WGS) entry which is preliminary data.</text>
</comment>
<proteinExistence type="predicted"/>
<dbReference type="Proteomes" id="UP000215199">
    <property type="component" value="Unassembled WGS sequence"/>
</dbReference>
<gene>
    <name evidence="1" type="ORF">CF165_39905</name>
</gene>
<evidence type="ECO:0000313" key="2">
    <source>
        <dbReference type="Proteomes" id="UP000215199"/>
    </source>
</evidence>
<sequence>MWGGDGFAAGGAGARGLSVGWEPGHLIAGATAYDAERPVADTQAQDVLMHGFSPSGAACGTC</sequence>
<reference evidence="2" key="1">
    <citation type="submission" date="2017-07" db="EMBL/GenBank/DDBJ databases">
        <title>Comparative genome mining reveals phylogenetic distribution patterns of secondary metabolites in Amycolatopsis.</title>
        <authorList>
            <person name="Adamek M."/>
            <person name="Alanjary M."/>
            <person name="Sales-Ortells H."/>
            <person name="Goodfellow M."/>
            <person name="Bull A.T."/>
            <person name="Kalinowski J."/>
            <person name="Ziemert N."/>
        </authorList>
    </citation>
    <scope>NUCLEOTIDE SEQUENCE [LARGE SCALE GENOMIC DNA]</scope>
    <source>
        <strain evidence="2">H5</strain>
    </source>
</reference>
<evidence type="ECO:0000313" key="1">
    <source>
        <dbReference type="EMBL" id="OXM60964.1"/>
    </source>
</evidence>
<organism evidence="1 2">
    <name type="scientific">Amycolatopsis vastitatis</name>
    <dbReference type="NCBI Taxonomy" id="1905142"/>
    <lineage>
        <taxon>Bacteria</taxon>
        <taxon>Bacillati</taxon>
        <taxon>Actinomycetota</taxon>
        <taxon>Actinomycetes</taxon>
        <taxon>Pseudonocardiales</taxon>
        <taxon>Pseudonocardiaceae</taxon>
        <taxon>Amycolatopsis</taxon>
    </lineage>
</organism>
<keyword evidence="2" id="KW-1185">Reference proteome</keyword>
<dbReference type="EMBL" id="NMUL01000051">
    <property type="protein sequence ID" value="OXM60964.1"/>
    <property type="molecule type" value="Genomic_DNA"/>
</dbReference>
<dbReference type="RefSeq" id="WP_093952781.1">
    <property type="nucleotide sequence ID" value="NZ_NMUL01000051.1"/>
</dbReference>